<proteinExistence type="predicted"/>
<dbReference type="Proteomes" id="UP000614996">
    <property type="component" value="Unassembled WGS sequence"/>
</dbReference>
<sequence length="67" mass="7082">MLSAVDVADRWPLPVGWDWRGGRHPRRHALIEPGRVSRGTGPLGAGSVLVGDKGTLGIDVSVVKRSG</sequence>
<dbReference type="AlphaFoldDB" id="A0A8J4AJP3"/>
<evidence type="ECO:0000313" key="1">
    <source>
        <dbReference type="EMBL" id="GIL31830.1"/>
    </source>
</evidence>
<dbReference type="EMBL" id="BOPO01000150">
    <property type="protein sequence ID" value="GIL31830.1"/>
    <property type="molecule type" value="Genomic_DNA"/>
</dbReference>
<organism evidence="1 2">
    <name type="scientific">Actinocatenispora comari</name>
    <dbReference type="NCBI Taxonomy" id="2807577"/>
    <lineage>
        <taxon>Bacteria</taxon>
        <taxon>Bacillati</taxon>
        <taxon>Actinomycetota</taxon>
        <taxon>Actinomycetes</taxon>
        <taxon>Micromonosporales</taxon>
        <taxon>Micromonosporaceae</taxon>
        <taxon>Actinocatenispora</taxon>
    </lineage>
</organism>
<evidence type="ECO:0000313" key="2">
    <source>
        <dbReference type="Proteomes" id="UP000614996"/>
    </source>
</evidence>
<accession>A0A8J4AJP3</accession>
<comment type="caution">
    <text evidence="1">The sequence shown here is derived from an EMBL/GenBank/DDBJ whole genome shotgun (WGS) entry which is preliminary data.</text>
</comment>
<keyword evidence="2" id="KW-1185">Reference proteome</keyword>
<name>A0A8J4AJP3_9ACTN</name>
<reference evidence="2" key="1">
    <citation type="journal article" date="2021" name="Int. J. Syst. Evol. Microbiol.">
        <title>Actinocatenispora comari sp. nov., an endophytic actinomycete isolated from aerial parts of Comarum salesowianum.</title>
        <authorList>
            <person name="Oyunbileg N."/>
            <person name="Iizaka Y."/>
            <person name="Hamada M."/>
            <person name="Davaapurev B.O."/>
            <person name="Fukumoto A."/>
            <person name="Tsetseg B."/>
            <person name="Kato F."/>
            <person name="Tamura T."/>
            <person name="Batkhuu J."/>
            <person name="Anzai Y."/>
        </authorList>
    </citation>
    <scope>NUCLEOTIDE SEQUENCE [LARGE SCALE GENOMIC DNA]</scope>
    <source>
        <strain evidence="2">NUM-2625</strain>
    </source>
</reference>
<protein>
    <submittedName>
        <fullName evidence="1">Uncharacterized protein</fullName>
    </submittedName>
</protein>
<gene>
    <name evidence="1" type="ORF">NUM_70840</name>
</gene>